<dbReference type="Proteomes" id="UP000186040">
    <property type="component" value="Unassembled WGS sequence"/>
</dbReference>
<dbReference type="RefSeq" id="WP_075973458.1">
    <property type="nucleotide sequence ID" value="NZ_MKQR01000006.1"/>
</dbReference>
<accession>A0A1Q9LSA2</accession>
<evidence type="ECO:0000313" key="2">
    <source>
        <dbReference type="EMBL" id="OLR94890.1"/>
    </source>
</evidence>
<proteinExistence type="predicted"/>
<dbReference type="Pfam" id="PF00293">
    <property type="entry name" value="NUDIX"/>
    <property type="match status" value="1"/>
</dbReference>
<feature type="domain" description="Nudix hydrolase" evidence="1">
    <location>
        <begin position="144"/>
        <end position="286"/>
    </location>
</feature>
<keyword evidence="3" id="KW-1185">Reference proteome</keyword>
<dbReference type="Gene3D" id="3.90.79.10">
    <property type="entry name" value="Nucleoside Triphosphate Pyrophosphohydrolase"/>
    <property type="match status" value="1"/>
</dbReference>
<reference evidence="2 3" key="1">
    <citation type="submission" date="2016-10" db="EMBL/GenBank/DDBJ databases">
        <title>The Draft Genome Sequence of Actinokineospora bangkokensis 44EHWT reveals the biosynthetic pathway of antifungal compounds Thailandins with unusual extender unit butylmalonyl-CoA.</title>
        <authorList>
            <person name="Greule A."/>
            <person name="Intra B."/>
            <person name="Flemming S."/>
            <person name="Rommel M.G."/>
            <person name="Panbangred W."/>
            <person name="Bechthold A."/>
        </authorList>
    </citation>
    <scope>NUCLEOTIDE SEQUENCE [LARGE SCALE GENOMIC DNA]</scope>
    <source>
        <strain evidence="2 3">44EHW</strain>
    </source>
</reference>
<dbReference type="CDD" id="cd02883">
    <property type="entry name" value="NUDIX_Hydrolase"/>
    <property type="match status" value="1"/>
</dbReference>
<dbReference type="EMBL" id="MKQR01000006">
    <property type="protein sequence ID" value="OLR94890.1"/>
    <property type="molecule type" value="Genomic_DNA"/>
</dbReference>
<sequence>MTTLMIACHGQGHAGAPYSGVELDAIAANVAPMRTADLPPRLTTGPRGLPELGDGVVFVAPGHDWADHRNREDAPTDHLDAAVPTRADGIGRAHPGVTAWARSRGWPVDQHGRPVNPRHRQLLADPRIGLCTGLGPSWRWGEQVVVDAVAVAEGHVALIERDTPHDGTIPALPGGYAAPADSGLTPADWTVGYRPVTAAGITATAVRELAEETGALVPDGARTRVVREIRPVSSPHTLNAWTVVYTVAVHLPRRAPLDGGLPASWVPLDALDGVVDRMWPDHRVALAAGVEAVVGGW</sequence>
<dbReference type="AlphaFoldDB" id="A0A1Q9LSA2"/>
<gene>
    <name evidence="2" type="ORF">BJP25_09145</name>
</gene>
<dbReference type="SUPFAM" id="SSF55811">
    <property type="entry name" value="Nudix"/>
    <property type="match status" value="1"/>
</dbReference>
<name>A0A1Q9LSA2_9PSEU</name>
<dbReference type="InterPro" id="IPR015797">
    <property type="entry name" value="NUDIX_hydrolase-like_dom_sf"/>
</dbReference>
<evidence type="ECO:0000313" key="3">
    <source>
        <dbReference type="Proteomes" id="UP000186040"/>
    </source>
</evidence>
<dbReference type="OrthoDB" id="3687305at2"/>
<protein>
    <recommendedName>
        <fullName evidence="1">Nudix hydrolase domain-containing protein</fullName>
    </recommendedName>
</protein>
<dbReference type="STRING" id="1193682.BJP25_09145"/>
<comment type="caution">
    <text evidence="2">The sequence shown here is derived from an EMBL/GenBank/DDBJ whole genome shotgun (WGS) entry which is preliminary data.</text>
</comment>
<evidence type="ECO:0000259" key="1">
    <source>
        <dbReference type="Pfam" id="PF00293"/>
    </source>
</evidence>
<organism evidence="2 3">
    <name type="scientific">Actinokineospora bangkokensis</name>
    <dbReference type="NCBI Taxonomy" id="1193682"/>
    <lineage>
        <taxon>Bacteria</taxon>
        <taxon>Bacillati</taxon>
        <taxon>Actinomycetota</taxon>
        <taxon>Actinomycetes</taxon>
        <taxon>Pseudonocardiales</taxon>
        <taxon>Pseudonocardiaceae</taxon>
        <taxon>Actinokineospora</taxon>
    </lineage>
</organism>
<dbReference type="InterPro" id="IPR000086">
    <property type="entry name" value="NUDIX_hydrolase_dom"/>
</dbReference>